<evidence type="ECO:0008006" key="4">
    <source>
        <dbReference type="Google" id="ProtNLM"/>
    </source>
</evidence>
<feature type="region of interest" description="Disordered" evidence="1">
    <location>
        <begin position="312"/>
        <end position="345"/>
    </location>
</feature>
<dbReference type="AlphaFoldDB" id="D7CUN2"/>
<dbReference type="eggNOG" id="COG3597">
    <property type="taxonomic scope" value="Bacteria"/>
</dbReference>
<evidence type="ECO:0000256" key="1">
    <source>
        <dbReference type="SAM" id="MobiDB-lite"/>
    </source>
</evidence>
<dbReference type="STRING" id="649638.Trad_0889"/>
<dbReference type="Proteomes" id="UP000000379">
    <property type="component" value="Chromosome"/>
</dbReference>
<reference evidence="3" key="1">
    <citation type="submission" date="2010-05" db="EMBL/GenBank/DDBJ databases">
        <title>The complete genome of Truepera radiovictris DSM 17093.</title>
        <authorList>
            <consortium name="US DOE Joint Genome Institute (JGI-PGF)"/>
            <person name="Lucas S."/>
            <person name="Copeland A."/>
            <person name="Lapidus A."/>
            <person name="Glavina del Rio T."/>
            <person name="Dalin E."/>
            <person name="Tice H."/>
            <person name="Bruce D."/>
            <person name="Goodwin L."/>
            <person name="Pitluck S."/>
            <person name="Kyrpides N."/>
            <person name="Mavromatis K."/>
            <person name="Ovchinnikova G."/>
            <person name="Munk A.C."/>
            <person name="Detter J.C."/>
            <person name="Han C."/>
            <person name="Tapia R."/>
            <person name="Land M."/>
            <person name="Hauser L."/>
            <person name="Markowitz V."/>
            <person name="Cheng J.-F."/>
            <person name="Hugenholtz P."/>
            <person name="Woyke T."/>
            <person name="Wu D."/>
            <person name="Tindall B."/>
            <person name="Pomrenke H.G."/>
            <person name="Brambilla E."/>
            <person name="Klenk H.-P."/>
            <person name="Eisen J.A."/>
        </authorList>
    </citation>
    <scope>NUCLEOTIDE SEQUENCE [LARGE SCALE GENOMIC DNA]</scope>
    <source>
        <strain evidence="3">DSM 17093 / CIP 108686 / LMG 22925 / RQ-24</strain>
    </source>
</reference>
<accession>D7CUN2</accession>
<protein>
    <recommendedName>
        <fullName evidence="4">DUF697 domain-containing protein</fullName>
    </recommendedName>
</protein>
<reference evidence="2 3" key="2">
    <citation type="journal article" date="2011" name="Stand. Genomic Sci.">
        <title>Complete genome sequence of Truepera radiovictrix type strain (RQ-24).</title>
        <authorList>
            <person name="Ivanova N."/>
            <person name="Rohde C."/>
            <person name="Munk C."/>
            <person name="Nolan M."/>
            <person name="Lucas S."/>
            <person name="Del Rio T.G."/>
            <person name="Tice H."/>
            <person name="Deshpande S."/>
            <person name="Cheng J.F."/>
            <person name="Tapia R."/>
            <person name="Han C."/>
            <person name="Goodwin L."/>
            <person name="Pitluck S."/>
            <person name="Liolios K."/>
            <person name="Mavromatis K."/>
            <person name="Mikhailova N."/>
            <person name="Pati A."/>
            <person name="Chen A."/>
            <person name="Palaniappan K."/>
            <person name="Land M."/>
            <person name="Hauser L."/>
            <person name="Chang Y.J."/>
            <person name="Jeffries C.D."/>
            <person name="Brambilla E."/>
            <person name="Rohde M."/>
            <person name="Goker M."/>
            <person name="Tindall B.J."/>
            <person name="Woyke T."/>
            <person name="Bristow J."/>
            <person name="Eisen J.A."/>
            <person name="Markowitz V."/>
            <person name="Hugenholtz P."/>
            <person name="Kyrpides N.C."/>
            <person name="Klenk H.P."/>
            <person name="Lapidus A."/>
        </authorList>
    </citation>
    <scope>NUCLEOTIDE SEQUENCE [LARGE SCALE GENOMIC DNA]</scope>
    <source>
        <strain evidence="3">DSM 17093 / CIP 108686 / LMG 22925 / RQ-24</strain>
    </source>
</reference>
<proteinExistence type="predicted"/>
<dbReference type="HOGENOM" id="CLU_059930_0_0_0"/>
<dbReference type="RefSeq" id="WP_013177395.1">
    <property type="nucleotide sequence ID" value="NC_014221.1"/>
</dbReference>
<name>D7CUN2_TRURR</name>
<dbReference type="OrthoDB" id="9814531at2"/>
<keyword evidence="3" id="KW-1185">Reference proteome</keyword>
<dbReference type="EMBL" id="CP002049">
    <property type="protein sequence ID" value="ADI14023.1"/>
    <property type="molecule type" value="Genomic_DNA"/>
</dbReference>
<dbReference type="KEGG" id="tra:Trad_0889"/>
<sequence>MANPLHVPKMLELVRELDLSALQRLAEGRFHLLVLGEAAQRLAERLSETPGRTGVHPWLSVLEGTMGEGLPFAPPDGVLFVSADTGAPPRAVSEAAARGGVPLLRVCVAAPAEVGADLPRPGETGRALLPELTPEAVRHALAPALLRALPERLHLALARQLPALRPALFRGLIEETARANALYAASSSVVGLVPVLNLPVALADTVVLSKNQLVMTYKLALAAGKTGGAQEVLTEALGVLGGGLLFRQVARGLVGLVPVWGAVPKVAVAYAGTWVIGQAAERWATQGRAPSAAELRPLYQEALARGQRLARSLVPRRRAQKALPAPEAQPDDRAGEEAQPTDPPP</sequence>
<evidence type="ECO:0000313" key="3">
    <source>
        <dbReference type="Proteomes" id="UP000000379"/>
    </source>
</evidence>
<organism evidence="2 3">
    <name type="scientific">Truepera radiovictrix (strain DSM 17093 / CIP 108686 / LMG 22925 / RQ-24)</name>
    <dbReference type="NCBI Taxonomy" id="649638"/>
    <lineage>
        <taxon>Bacteria</taxon>
        <taxon>Thermotogati</taxon>
        <taxon>Deinococcota</taxon>
        <taxon>Deinococci</taxon>
        <taxon>Trueperales</taxon>
        <taxon>Trueperaceae</taxon>
        <taxon>Truepera</taxon>
    </lineage>
</organism>
<evidence type="ECO:0000313" key="2">
    <source>
        <dbReference type="EMBL" id="ADI14023.1"/>
    </source>
</evidence>
<gene>
    <name evidence="2" type="ordered locus">Trad_0889</name>
</gene>